<reference evidence="11 12" key="1">
    <citation type="journal article" date="2019" name="Appl. Microbiol. Biotechnol.">
        <title>Uncovering carbohydrate metabolism through a genotype-phenotype association study of 56 lactic acid bacteria genomes.</title>
        <authorList>
            <person name="Buron-Moles G."/>
            <person name="Chailyan A."/>
            <person name="Dolejs I."/>
            <person name="Forster J."/>
            <person name="Miks M.H."/>
        </authorList>
    </citation>
    <scope>NUCLEOTIDE SEQUENCE [LARGE SCALE GENOMIC DNA]</scope>
    <source>
        <strain evidence="11 12">ATCC 700006</strain>
    </source>
</reference>
<dbReference type="Proteomes" id="UP000295681">
    <property type="component" value="Unassembled WGS sequence"/>
</dbReference>
<feature type="binding site" evidence="10">
    <location>
        <position position="67"/>
    </location>
    <ligand>
        <name>Na(+)</name>
        <dbReference type="ChEBI" id="CHEBI:29101"/>
        <note>structural</note>
    </ligand>
</feature>
<keyword evidence="10" id="KW-0915">Sodium</keyword>
<keyword evidence="6 10" id="KW-0407">Ion channel</keyword>
<protein>
    <recommendedName>
        <fullName evidence="10">Fluoride-specific ion channel FluC</fullName>
    </recommendedName>
</protein>
<comment type="similarity">
    <text evidence="7 10">Belongs to the fluoride channel Fluc/FEX (TC 1.A.43) family.</text>
</comment>
<keyword evidence="12" id="KW-1185">Reference proteome</keyword>
<dbReference type="AlphaFoldDB" id="A0A4V3A2K3"/>
<comment type="caution">
    <text evidence="11">The sequence shown here is derived from an EMBL/GenBank/DDBJ whole genome shotgun (WGS) entry which is preliminary data.</text>
</comment>
<evidence type="ECO:0000256" key="8">
    <source>
        <dbReference type="ARBA" id="ARBA00035585"/>
    </source>
</evidence>
<dbReference type="GO" id="GO:0005886">
    <property type="term" value="C:plasma membrane"/>
    <property type="evidence" value="ECO:0007669"/>
    <property type="project" value="UniProtKB-SubCell"/>
</dbReference>
<comment type="activity regulation">
    <text evidence="10">Na(+) is not transported, but it plays an essential structural role and its presence is essential for fluoride channel function.</text>
</comment>
<evidence type="ECO:0000256" key="2">
    <source>
        <dbReference type="ARBA" id="ARBA00022475"/>
    </source>
</evidence>
<dbReference type="GO" id="GO:0062054">
    <property type="term" value="F:fluoride channel activity"/>
    <property type="evidence" value="ECO:0007669"/>
    <property type="project" value="UniProtKB-UniRule"/>
</dbReference>
<gene>
    <name evidence="10" type="primary">fluC</name>
    <name evidence="10" type="synonym">crcB</name>
    <name evidence="11" type="ORF">C5L23_000714</name>
</gene>
<comment type="subcellular location">
    <subcellularLocation>
        <location evidence="1 10">Cell membrane</location>
        <topology evidence="1 10">Multi-pass membrane protein</topology>
    </subcellularLocation>
</comment>
<keyword evidence="10" id="KW-0479">Metal-binding</keyword>
<evidence type="ECO:0000256" key="7">
    <source>
        <dbReference type="ARBA" id="ARBA00035120"/>
    </source>
</evidence>
<feature type="binding site" evidence="10">
    <location>
        <position position="70"/>
    </location>
    <ligand>
        <name>Na(+)</name>
        <dbReference type="ChEBI" id="CHEBI:29101"/>
        <note>structural</note>
    </ligand>
</feature>
<evidence type="ECO:0000256" key="3">
    <source>
        <dbReference type="ARBA" id="ARBA00022692"/>
    </source>
</evidence>
<evidence type="ECO:0000256" key="1">
    <source>
        <dbReference type="ARBA" id="ARBA00004651"/>
    </source>
</evidence>
<dbReference type="HAMAP" id="MF_00454">
    <property type="entry name" value="FluC"/>
    <property type="match status" value="1"/>
</dbReference>
<evidence type="ECO:0000256" key="10">
    <source>
        <dbReference type="HAMAP-Rule" id="MF_00454"/>
    </source>
</evidence>
<evidence type="ECO:0000256" key="9">
    <source>
        <dbReference type="ARBA" id="ARBA00049940"/>
    </source>
</evidence>
<accession>A0A4V3A2K3</accession>
<dbReference type="GO" id="GO:0140114">
    <property type="term" value="P:cellular detoxification of fluoride"/>
    <property type="evidence" value="ECO:0007669"/>
    <property type="project" value="UniProtKB-UniRule"/>
</dbReference>
<keyword evidence="10" id="KW-0813">Transport</keyword>
<evidence type="ECO:0000256" key="5">
    <source>
        <dbReference type="ARBA" id="ARBA00023136"/>
    </source>
</evidence>
<dbReference type="Pfam" id="PF02537">
    <property type="entry name" value="CRCB"/>
    <property type="match status" value="1"/>
</dbReference>
<keyword evidence="2 10" id="KW-1003">Cell membrane</keyword>
<comment type="function">
    <text evidence="9 10">Fluoride-specific ion channel. Important for reducing fluoride concentration in the cell, thus reducing its toxicity.</text>
</comment>
<name>A0A4V3A2K3_9LACO</name>
<feature type="transmembrane region" description="Helical" evidence="10">
    <location>
        <begin position="56"/>
        <end position="76"/>
    </location>
</feature>
<keyword evidence="5 10" id="KW-0472">Membrane</keyword>
<dbReference type="STRING" id="907931.GCA_000165675_01228"/>
<dbReference type="InterPro" id="IPR003691">
    <property type="entry name" value="FluC"/>
</dbReference>
<evidence type="ECO:0000256" key="4">
    <source>
        <dbReference type="ARBA" id="ARBA00022989"/>
    </source>
</evidence>
<organism evidence="11 12">
    <name type="scientific">Leuconostoc fallax</name>
    <dbReference type="NCBI Taxonomy" id="1251"/>
    <lineage>
        <taxon>Bacteria</taxon>
        <taxon>Bacillati</taxon>
        <taxon>Bacillota</taxon>
        <taxon>Bacilli</taxon>
        <taxon>Lactobacillales</taxon>
        <taxon>Lactobacillaceae</taxon>
        <taxon>Leuconostoc</taxon>
    </lineage>
</organism>
<sequence>MTLLWIALGAGIASMLRFAVMTWWPPHFQYFTAVFVVNIIGAFILGIVLTQVHASFWREILITGFLGGFTTFSTMMTQSAQKRLRRQIGYLLLQTICGCFSLALGLLFSHFILR</sequence>
<evidence type="ECO:0000256" key="6">
    <source>
        <dbReference type="ARBA" id="ARBA00023303"/>
    </source>
</evidence>
<keyword evidence="10" id="KW-0406">Ion transport</keyword>
<dbReference type="GO" id="GO:0046872">
    <property type="term" value="F:metal ion binding"/>
    <property type="evidence" value="ECO:0007669"/>
    <property type="project" value="UniProtKB-KW"/>
</dbReference>
<comment type="catalytic activity">
    <reaction evidence="8">
        <text>fluoride(in) = fluoride(out)</text>
        <dbReference type="Rhea" id="RHEA:76159"/>
        <dbReference type="ChEBI" id="CHEBI:17051"/>
    </reaction>
    <physiologicalReaction direction="left-to-right" evidence="8">
        <dbReference type="Rhea" id="RHEA:76160"/>
    </physiologicalReaction>
</comment>
<evidence type="ECO:0000313" key="12">
    <source>
        <dbReference type="Proteomes" id="UP000295681"/>
    </source>
</evidence>
<feature type="transmembrane region" description="Helical" evidence="10">
    <location>
        <begin position="88"/>
        <end position="113"/>
    </location>
</feature>
<dbReference type="EMBL" id="PUFI01000009">
    <property type="protein sequence ID" value="TDG68795.1"/>
    <property type="molecule type" value="Genomic_DNA"/>
</dbReference>
<keyword evidence="3 10" id="KW-0812">Transmembrane</keyword>
<keyword evidence="4 10" id="KW-1133">Transmembrane helix</keyword>
<evidence type="ECO:0000313" key="11">
    <source>
        <dbReference type="EMBL" id="TDG68795.1"/>
    </source>
</evidence>
<feature type="transmembrane region" description="Helical" evidence="10">
    <location>
        <begin position="28"/>
        <end position="49"/>
    </location>
</feature>
<proteinExistence type="inferred from homology"/>